<accession>A0AAE1G0W9</accession>
<comment type="caution">
    <text evidence="3">The sequence shown here is derived from an EMBL/GenBank/DDBJ whole genome shotgun (WGS) entry which is preliminary data.</text>
</comment>
<organism evidence="3 4">
    <name type="scientific">Petrolisthes cinctipes</name>
    <name type="common">Flat porcelain crab</name>
    <dbReference type="NCBI Taxonomy" id="88211"/>
    <lineage>
        <taxon>Eukaryota</taxon>
        <taxon>Metazoa</taxon>
        <taxon>Ecdysozoa</taxon>
        <taxon>Arthropoda</taxon>
        <taxon>Crustacea</taxon>
        <taxon>Multicrustacea</taxon>
        <taxon>Malacostraca</taxon>
        <taxon>Eumalacostraca</taxon>
        <taxon>Eucarida</taxon>
        <taxon>Decapoda</taxon>
        <taxon>Pleocyemata</taxon>
        <taxon>Anomura</taxon>
        <taxon>Galatheoidea</taxon>
        <taxon>Porcellanidae</taxon>
        <taxon>Petrolisthes</taxon>
    </lineage>
</organism>
<dbReference type="EMBL" id="JAWQEG010001006">
    <property type="protein sequence ID" value="KAK3883205.1"/>
    <property type="molecule type" value="Genomic_DNA"/>
</dbReference>
<proteinExistence type="predicted"/>
<keyword evidence="2" id="KW-0732">Signal</keyword>
<evidence type="ECO:0000313" key="4">
    <source>
        <dbReference type="Proteomes" id="UP001286313"/>
    </source>
</evidence>
<feature type="signal peptide" evidence="2">
    <location>
        <begin position="1"/>
        <end position="29"/>
    </location>
</feature>
<protein>
    <submittedName>
        <fullName evidence="3">Uncharacterized protein</fullName>
    </submittedName>
</protein>
<feature type="region of interest" description="Disordered" evidence="1">
    <location>
        <begin position="43"/>
        <end position="65"/>
    </location>
</feature>
<gene>
    <name evidence="3" type="ORF">Pcinc_012460</name>
</gene>
<evidence type="ECO:0000256" key="1">
    <source>
        <dbReference type="SAM" id="MobiDB-lite"/>
    </source>
</evidence>
<name>A0AAE1G0W9_PETCI</name>
<evidence type="ECO:0000313" key="3">
    <source>
        <dbReference type="EMBL" id="KAK3883205.1"/>
    </source>
</evidence>
<sequence length="84" mass="9566">MFREVPRSGFFHVTWRWSLAIIFRALIQAVKLGSSLECRGPRSHEVNPIGRTRARAGSGRGIKKGRQDWLSQWKMSQEKGVAEA</sequence>
<feature type="chain" id="PRO_5042046479" evidence="2">
    <location>
        <begin position="30"/>
        <end position="84"/>
    </location>
</feature>
<keyword evidence="4" id="KW-1185">Reference proteome</keyword>
<dbReference type="Proteomes" id="UP001286313">
    <property type="component" value="Unassembled WGS sequence"/>
</dbReference>
<evidence type="ECO:0000256" key="2">
    <source>
        <dbReference type="SAM" id="SignalP"/>
    </source>
</evidence>
<dbReference type="AlphaFoldDB" id="A0AAE1G0W9"/>
<reference evidence="3" key="1">
    <citation type="submission" date="2023-10" db="EMBL/GenBank/DDBJ databases">
        <title>Genome assemblies of two species of porcelain crab, Petrolisthes cinctipes and Petrolisthes manimaculis (Anomura: Porcellanidae).</title>
        <authorList>
            <person name="Angst P."/>
        </authorList>
    </citation>
    <scope>NUCLEOTIDE SEQUENCE</scope>
    <source>
        <strain evidence="3">PB745_01</strain>
        <tissue evidence="3">Gill</tissue>
    </source>
</reference>